<keyword evidence="8" id="KW-0838">Vasoactive</keyword>
<gene>
    <name evidence="13" type="ORF">SKAU_G00047720</name>
</gene>
<evidence type="ECO:0000256" key="6">
    <source>
        <dbReference type="ARBA" id="ARBA00022685"/>
    </source>
</evidence>
<name>A0A9Q1J9G3_SYNKA</name>
<evidence type="ECO:0000256" key="5">
    <source>
        <dbReference type="ARBA" id="ARBA00022525"/>
    </source>
</evidence>
<feature type="chain" id="PRO_5040424264" description="Neurotensin/neuromedin N" evidence="12">
    <location>
        <begin position="21"/>
        <end position="151"/>
    </location>
</feature>
<sequence length="151" mass="17196">MMKVPLACLLFICLPFTGMCSDANQEQKAREEDSLSGLFSSKVGVNLWMAALRTMCGQIPWLDQQAQEAWPLYRASHPTAQLQVIEELYHLQEPCRLLFLGETAQKALDHAGPNQVEKKSNHKRKSPYLLRRQFHANTARKPYLLKRGGTD</sequence>
<keyword evidence="14" id="KW-1185">Reference proteome</keyword>
<dbReference type="PANTHER" id="PTHR15356">
    <property type="entry name" value="NEUROTENSIN/NEUROMEDIN N"/>
    <property type="match status" value="1"/>
</dbReference>
<dbReference type="AlphaFoldDB" id="A0A9Q1J9G3"/>
<dbReference type="GO" id="GO:0005576">
    <property type="term" value="C:extracellular region"/>
    <property type="evidence" value="ECO:0007669"/>
    <property type="project" value="UniProtKB-SubCell"/>
</dbReference>
<keyword evidence="9" id="KW-0968">Cytoplasmic vesicle</keyword>
<dbReference type="EMBL" id="JAINUF010000002">
    <property type="protein sequence ID" value="KAJ8374192.1"/>
    <property type="molecule type" value="Genomic_DNA"/>
</dbReference>
<dbReference type="Proteomes" id="UP001152622">
    <property type="component" value="Chromosome 2"/>
</dbReference>
<evidence type="ECO:0000256" key="4">
    <source>
        <dbReference type="ARBA" id="ARBA00016213"/>
    </source>
</evidence>
<evidence type="ECO:0000256" key="8">
    <source>
        <dbReference type="ARBA" id="ARBA00022858"/>
    </source>
</evidence>
<evidence type="ECO:0000256" key="10">
    <source>
        <dbReference type="ARBA" id="ARBA00025449"/>
    </source>
</evidence>
<comment type="subunit">
    <text evidence="11">Interacts with NTSR1. Interacts with SORT1. Interacts with SORL1.</text>
</comment>
<comment type="caution">
    <text evidence="13">The sequence shown here is derived from an EMBL/GenBank/DDBJ whole genome shotgun (WGS) entry which is preliminary data.</text>
</comment>
<reference evidence="13" key="1">
    <citation type="journal article" date="2023" name="Science">
        <title>Genome structures resolve the early diversification of teleost fishes.</title>
        <authorList>
            <person name="Parey E."/>
            <person name="Louis A."/>
            <person name="Montfort J."/>
            <person name="Bouchez O."/>
            <person name="Roques C."/>
            <person name="Iampietro C."/>
            <person name="Lluch J."/>
            <person name="Castinel A."/>
            <person name="Donnadieu C."/>
            <person name="Desvignes T."/>
            <person name="Floi Bucao C."/>
            <person name="Jouanno E."/>
            <person name="Wen M."/>
            <person name="Mejri S."/>
            <person name="Dirks R."/>
            <person name="Jansen H."/>
            <person name="Henkel C."/>
            <person name="Chen W.J."/>
            <person name="Zahm M."/>
            <person name="Cabau C."/>
            <person name="Klopp C."/>
            <person name="Thompson A.W."/>
            <person name="Robinson-Rechavi M."/>
            <person name="Braasch I."/>
            <person name="Lecointre G."/>
            <person name="Bobe J."/>
            <person name="Postlethwait J.H."/>
            <person name="Berthelot C."/>
            <person name="Roest Crollius H."/>
            <person name="Guiguen Y."/>
        </authorList>
    </citation>
    <scope>NUCLEOTIDE SEQUENCE</scope>
    <source>
        <strain evidence="13">WJC10195</strain>
    </source>
</reference>
<keyword evidence="7 12" id="KW-0732">Signal</keyword>
<dbReference type="InterPro" id="IPR008055">
    <property type="entry name" value="NeurotensiN"/>
</dbReference>
<comment type="similarity">
    <text evidence="3">Belongs to the neurotensin family.</text>
</comment>
<dbReference type="OrthoDB" id="9929102at2759"/>
<evidence type="ECO:0000256" key="11">
    <source>
        <dbReference type="ARBA" id="ARBA00046937"/>
    </source>
</evidence>
<keyword evidence="6" id="KW-0165">Cleavage on pair of basic residues</keyword>
<evidence type="ECO:0000256" key="1">
    <source>
        <dbReference type="ARBA" id="ARBA00004398"/>
    </source>
</evidence>
<comment type="function">
    <text evidence="10">Neurotensin may play an endocrine or paracrine role in the regulation of fat metabolism. It causes contraction of smooth muscle.</text>
</comment>
<evidence type="ECO:0000256" key="2">
    <source>
        <dbReference type="ARBA" id="ARBA00004613"/>
    </source>
</evidence>
<accession>A0A9Q1J9G3</accession>
<proteinExistence type="inferred from homology"/>
<dbReference type="Pfam" id="PF07421">
    <property type="entry name" value="Pro-NT_NN"/>
    <property type="match status" value="1"/>
</dbReference>
<evidence type="ECO:0000313" key="14">
    <source>
        <dbReference type="Proteomes" id="UP001152622"/>
    </source>
</evidence>
<keyword evidence="5" id="KW-0964">Secreted</keyword>
<dbReference type="GO" id="GO:0030133">
    <property type="term" value="C:transport vesicle"/>
    <property type="evidence" value="ECO:0007669"/>
    <property type="project" value="UniProtKB-SubCell"/>
</dbReference>
<comment type="subcellular location">
    <subcellularLocation>
        <location evidence="1">Cytoplasmic vesicle</location>
        <location evidence="1">Secretory vesicle</location>
    </subcellularLocation>
    <subcellularLocation>
        <location evidence="2">Secreted</location>
    </subcellularLocation>
</comment>
<evidence type="ECO:0000256" key="9">
    <source>
        <dbReference type="ARBA" id="ARBA00023329"/>
    </source>
</evidence>
<feature type="signal peptide" evidence="12">
    <location>
        <begin position="1"/>
        <end position="20"/>
    </location>
</feature>
<evidence type="ECO:0000256" key="7">
    <source>
        <dbReference type="ARBA" id="ARBA00022729"/>
    </source>
</evidence>
<evidence type="ECO:0000313" key="13">
    <source>
        <dbReference type="EMBL" id="KAJ8374192.1"/>
    </source>
</evidence>
<dbReference type="PRINTS" id="PR01668">
    <property type="entry name" value="NEUROTENSIN"/>
</dbReference>
<evidence type="ECO:0000256" key="3">
    <source>
        <dbReference type="ARBA" id="ARBA00009827"/>
    </source>
</evidence>
<dbReference type="PANTHER" id="PTHR15356:SF0">
    <property type="entry name" value="NEUROTENSIN_NEUROMEDIN N"/>
    <property type="match status" value="1"/>
</dbReference>
<protein>
    <recommendedName>
        <fullName evidence="4">Neurotensin/neuromedin N</fullName>
    </recommendedName>
</protein>
<dbReference type="GO" id="GO:0005184">
    <property type="term" value="F:neuropeptide hormone activity"/>
    <property type="evidence" value="ECO:0007669"/>
    <property type="project" value="InterPro"/>
</dbReference>
<evidence type="ECO:0000256" key="12">
    <source>
        <dbReference type="SAM" id="SignalP"/>
    </source>
</evidence>
<organism evidence="13 14">
    <name type="scientific">Synaphobranchus kaupii</name>
    <name type="common">Kaup's arrowtooth eel</name>
    <dbReference type="NCBI Taxonomy" id="118154"/>
    <lineage>
        <taxon>Eukaryota</taxon>
        <taxon>Metazoa</taxon>
        <taxon>Chordata</taxon>
        <taxon>Craniata</taxon>
        <taxon>Vertebrata</taxon>
        <taxon>Euteleostomi</taxon>
        <taxon>Actinopterygii</taxon>
        <taxon>Neopterygii</taxon>
        <taxon>Teleostei</taxon>
        <taxon>Anguilliformes</taxon>
        <taxon>Synaphobranchidae</taxon>
        <taxon>Synaphobranchus</taxon>
    </lineage>
</organism>
<dbReference type="GO" id="GO:0097746">
    <property type="term" value="P:blood vessel diameter maintenance"/>
    <property type="evidence" value="ECO:0007669"/>
    <property type="project" value="UniProtKB-KW"/>
</dbReference>